<dbReference type="EMBL" id="JAEFCI010007630">
    <property type="protein sequence ID" value="KAG5458955.1"/>
    <property type="molecule type" value="Genomic_DNA"/>
</dbReference>
<dbReference type="Proteomes" id="UP000673691">
    <property type="component" value="Unassembled WGS sequence"/>
</dbReference>
<proteinExistence type="predicted"/>
<feature type="region of interest" description="Disordered" evidence="1">
    <location>
        <begin position="1"/>
        <end position="22"/>
    </location>
</feature>
<sequence length="312" mass="33524">MGRKRRKYEDRSAKGPTHAADTNVEIIVPAPAAAAVSKTAEEPRKPSMSRKKKKRLEAYILKKLKKEERIKLFEKLSKSTFHSELMKSTKTLGNAVGIWAVVKETTRERLKRALYEERAGFAASDPSVRLVIEREVDPEAELEMFGASASSGESDSGDSDSDGASHRVEVVMGDHRLEKPPAAPQFNPFDSISFRQENAGAQPAENLSSAAVPASVSATSVVVGSALKKPTAGVTAVPSGASVGVTLPPLRKRKKKAPRVRLAVVNGRKIATARGVDTSSDASFDSSNSEYDTDRENATWGTSDGPAAPENH</sequence>
<feature type="compositionally biased region" description="Basic residues" evidence="1">
    <location>
        <begin position="250"/>
        <end position="259"/>
    </location>
</feature>
<accession>A0A8H7ZTF7</accession>
<feature type="region of interest" description="Disordered" evidence="1">
    <location>
        <begin position="271"/>
        <end position="312"/>
    </location>
</feature>
<evidence type="ECO:0000256" key="1">
    <source>
        <dbReference type="SAM" id="MobiDB-lite"/>
    </source>
</evidence>
<dbReference type="AlphaFoldDB" id="A0A8H7ZTF7"/>
<gene>
    <name evidence="2" type="ORF">BJ554DRAFT_729</name>
</gene>
<comment type="caution">
    <text evidence="2">The sequence shown here is derived from an EMBL/GenBank/DDBJ whole genome shotgun (WGS) entry which is preliminary data.</text>
</comment>
<feature type="compositionally biased region" description="Low complexity" evidence="1">
    <location>
        <begin position="277"/>
        <end position="289"/>
    </location>
</feature>
<feature type="non-terminal residue" evidence="2">
    <location>
        <position position="312"/>
    </location>
</feature>
<reference evidence="2 3" key="1">
    <citation type="journal article" name="Sci. Rep.">
        <title>Genome-scale phylogenetic analyses confirm Olpidium as the closest living zoosporic fungus to the non-flagellated, terrestrial fungi.</title>
        <authorList>
            <person name="Chang Y."/>
            <person name="Rochon D."/>
            <person name="Sekimoto S."/>
            <person name="Wang Y."/>
            <person name="Chovatia M."/>
            <person name="Sandor L."/>
            <person name="Salamov A."/>
            <person name="Grigoriev I.V."/>
            <person name="Stajich J.E."/>
            <person name="Spatafora J.W."/>
        </authorList>
    </citation>
    <scope>NUCLEOTIDE SEQUENCE [LARGE SCALE GENOMIC DNA]</scope>
    <source>
        <strain evidence="2">S191</strain>
    </source>
</reference>
<evidence type="ECO:0000313" key="2">
    <source>
        <dbReference type="EMBL" id="KAG5458955.1"/>
    </source>
</evidence>
<dbReference type="OrthoDB" id="5598802at2759"/>
<keyword evidence="3" id="KW-1185">Reference proteome</keyword>
<evidence type="ECO:0000313" key="3">
    <source>
        <dbReference type="Proteomes" id="UP000673691"/>
    </source>
</evidence>
<feature type="region of interest" description="Disordered" evidence="1">
    <location>
        <begin position="230"/>
        <end position="259"/>
    </location>
</feature>
<protein>
    <submittedName>
        <fullName evidence="2">Uncharacterized protein</fullName>
    </submittedName>
</protein>
<name>A0A8H7ZTF7_9FUNG</name>
<feature type="region of interest" description="Disordered" evidence="1">
    <location>
        <begin position="142"/>
        <end position="198"/>
    </location>
</feature>
<organism evidence="2 3">
    <name type="scientific">Olpidium bornovanus</name>
    <dbReference type="NCBI Taxonomy" id="278681"/>
    <lineage>
        <taxon>Eukaryota</taxon>
        <taxon>Fungi</taxon>
        <taxon>Fungi incertae sedis</taxon>
        <taxon>Olpidiomycota</taxon>
        <taxon>Olpidiomycotina</taxon>
        <taxon>Olpidiomycetes</taxon>
        <taxon>Olpidiales</taxon>
        <taxon>Olpidiaceae</taxon>
        <taxon>Olpidium</taxon>
    </lineage>
</organism>
<feature type="compositionally biased region" description="Basic and acidic residues" evidence="1">
    <location>
        <begin position="163"/>
        <end position="179"/>
    </location>
</feature>